<sequence>MSAEDAMPKITDLQIQKNNKTRANVYVDGQFAFGAEMVTVMKLGLKIGAEVSEERLRLAVFDSERSVAFQKAADYLGRAMRTRKQMTDYLLKKGYSQEVTQDVVQRLCGYKYVDDEAYCEAYVRQSEGKGARRIRAELLERGISAEMADRHSDLDEETQHRGAQQVAHKYMKNKPCDVKTLQKLQRYLLSRGYGYETVSAVVRSYREDCSDD</sequence>
<feature type="domain" description="RecX third three-helical" evidence="7">
    <location>
        <begin position="163"/>
        <end position="202"/>
    </location>
</feature>
<dbReference type="InterPro" id="IPR053924">
    <property type="entry name" value="RecX_HTH_2nd"/>
</dbReference>
<accession>A0A9D1MWQ3</accession>
<evidence type="ECO:0000256" key="2">
    <source>
        <dbReference type="ARBA" id="ARBA00009695"/>
    </source>
</evidence>
<evidence type="ECO:0000256" key="3">
    <source>
        <dbReference type="ARBA" id="ARBA00018111"/>
    </source>
</evidence>
<gene>
    <name evidence="5" type="primary">recX</name>
    <name evidence="9" type="ORF">IAC72_00675</name>
</gene>
<dbReference type="HAMAP" id="MF_01114">
    <property type="entry name" value="RecX"/>
    <property type="match status" value="1"/>
</dbReference>
<keyword evidence="4 5" id="KW-0963">Cytoplasm</keyword>
<comment type="subcellular location">
    <subcellularLocation>
        <location evidence="1 5">Cytoplasm</location>
    </subcellularLocation>
</comment>
<dbReference type="InterPro" id="IPR036388">
    <property type="entry name" value="WH-like_DNA-bd_sf"/>
</dbReference>
<dbReference type="Pfam" id="PF21982">
    <property type="entry name" value="RecX_HTH1"/>
    <property type="match status" value="1"/>
</dbReference>
<reference evidence="9" key="1">
    <citation type="submission" date="2020-10" db="EMBL/GenBank/DDBJ databases">
        <authorList>
            <person name="Gilroy R."/>
        </authorList>
    </citation>
    <scope>NUCLEOTIDE SEQUENCE</scope>
    <source>
        <strain evidence="9">ChiHjej12B11-7776</strain>
    </source>
</reference>
<dbReference type="InterPro" id="IPR053926">
    <property type="entry name" value="RecX_HTH_1st"/>
</dbReference>
<reference evidence="9" key="2">
    <citation type="journal article" date="2021" name="PeerJ">
        <title>Extensive microbial diversity within the chicken gut microbiome revealed by metagenomics and culture.</title>
        <authorList>
            <person name="Gilroy R."/>
            <person name="Ravi A."/>
            <person name="Getino M."/>
            <person name="Pursley I."/>
            <person name="Horton D.L."/>
            <person name="Alikhan N.F."/>
            <person name="Baker D."/>
            <person name="Gharbi K."/>
            <person name="Hall N."/>
            <person name="Watson M."/>
            <person name="Adriaenssens E.M."/>
            <person name="Foster-Nyarko E."/>
            <person name="Jarju S."/>
            <person name="Secka A."/>
            <person name="Antonio M."/>
            <person name="Oren A."/>
            <person name="Chaudhuri R.R."/>
            <person name="La Ragione R."/>
            <person name="Hildebrand F."/>
            <person name="Pallen M.J."/>
        </authorList>
    </citation>
    <scope>NUCLEOTIDE SEQUENCE</scope>
    <source>
        <strain evidence="9">ChiHjej12B11-7776</strain>
    </source>
</reference>
<evidence type="ECO:0000256" key="4">
    <source>
        <dbReference type="ARBA" id="ARBA00022490"/>
    </source>
</evidence>
<dbReference type="PANTHER" id="PTHR33602">
    <property type="entry name" value="REGULATORY PROTEIN RECX FAMILY PROTEIN"/>
    <property type="match status" value="1"/>
</dbReference>
<organism evidence="9 10">
    <name type="scientific">Candidatus Fimimonas merdipullorum</name>
    <dbReference type="NCBI Taxonomy" id="2840822"/>
    <lineage>
        <taxon>Bacteria</taxon>
        <taxon>Pseudomonadati</taxon>
        <taxon>Myxococcota</taxon>
        <taxon>Myxococcia</taxon>
        <taxon>Myxococcales</taxon>
        <taxon>Cystobacterineae</taxon>
        <taxon>Myxococcaceae</taxon>
        <taxon>Myxococcaceae incertae sedis</taxon>
        <taxon>Candidatus Fimimonas</taxon>
    </lineage>
</organism>
<dbReference type="Gene3D" id="1.10.10.10">
    <property type="entry name" value="Winged helix-like DNA-binding domain superfamily/Winged helix DNA-binding domain"/>
    <property type="match status" value="3"/>
</dbReference>
<comment type="function">
    <text evidence="5">Modulates RecA activity.</text>
</comment>
<evidence type="ECO:0000259" key="8">
    <source>
        <dbReference type="Pfam" id="PF21982"/>
    </source>
</evidence>
<evidence type="ECO:0000313" key="10">
    <source>
        <dbReference type="Proteomes" id="UP000886852"/>
    </source>
</evidence>
<evidence type="ECO:0000256" key="5">
    <source>
        <dbReference type="HAMAP-Rule" id="MF_01114"/>
    </source>
</evidence>
<dbReference type="EMBL" id="DVOC01000015">
    <property type="protein sequence ID" value="HIU90515.1"/>
    <property type="molecule type" value="Genomic_DNA"/>
</dbReference>
<comment type="similarity">
    <text evidence="2 5">Belongs to the RecX family.</text>
</comment>
<evidence type="ECO:0000313" key="9">
    <source>
        <dbReference type="EMBL" id="HIU90515.1"/>
    </source>
</evidence>
<evidence type="ECO:0000256" key="1">
    <source>
        <dbReference type="ARBA" id="ARBA00004496"/>
    </source>
</evidence>
<dbReference type="InterPro" id="IPR003783">
    <property type="entry name" value="Regulatory_RecX"/>
</dbReference>
<feature type="domain" description="RecX second three-helical" evidence="6">
    <location>
        <begin position="114"/>
        <end position="149"/>
    </location>
</feature>
<dbReference type="GO" id="GO:0006282">
    <property type="term" value="P:regulation of DNA repair"/>
    <property type="evidence" value="ECO:0007669"/>
    <property type="project" value="UniProtKB-UniRule"/>
</dbReference>
<name>A0A9D1MWQ3_9BACT</name>
<comment type="caution">
    <text evidence="9">The sequence shown here is derived from an EMBL/GenBank/DDBJ whole genome shotgun (WGS) entry which is preliminary data.</text>
</comment>
<evidence type="ECO:0000259" key="7">
    <source>
        <dbReference type="Pfam" id="PF21981"/>
    </source>
</evidence>
<proteinExistence type="inferred from homology"/>
<protein>
    <recommendedName>
        <fullName evidence="3 5">Regulatory protein RecX</fullName>
    </recommendedName>
</protein>
<dbReference type="PANTHER" id="PTHR33602:SF1">
    <property type="entry name" value="REGULATORY PROTEIN RECX FAMILY PROTEIN"/>
    <property type="match status" value="1"/>
</dbReference>
<dbReference type="GO" id="GO:0005737">
    <property type="term" value="C:cytoplasm"/>
    <property type="evidence" value="ECO:0007669"/>
    <property type="project" value="UniProtKB-SubCell"/>
</dbReference>
<dbReference type="Proteomes" id="UP000886852">
    <property type="component" value="Unassembled WGS sequence"/>
</dbReference>
<dbReference type="InterPro" id="IPR053925">
    <property type="entry name" value="RecX_HTH_3rd"/>
</dbReference>
<feature type="domain" description="RecX first three-helical" evidence="8">
    <location>
        <begin position="68"/>
        <end position="107"/>
    </location>
</feature>
<evidence type="ECO:0000259" key="6">
    <source>
        <dbReference type="Pfam" id="PF02631"/>
    </source>
</evidence>
<dbReference type="Pfam" id="PF21981">
    <property type="entry name" value="RecX_HTH3"/>
    <property type="match status" value="1"/>
</dbReference>
<dbReference type="Pfam" id="PF02631">
    <property type="entry name" value="RecX_HTH2"/>
    <property type="match status" value="1"/>
</dbReference>
<dbReference type="AlphaFoldDB" id="A0A9D1MWQ3"/>